<proteinExistence type="predicted"/>
<protein>
    <submittedName>
        <fullName evidence="2">Uncharacterized protein</fullName>
    </submittedName>
</protein>
<evidence type="ECO:0000313" key="3">
    <source>
        <dbReference type="Proteomes" id="UP001500403"/>
    </source>
</evidence>
<sequence>MPSPAPPGTSRAGTGGQVRGSAAVGYGTFITGPVTATVLSLSTTVRELRATREQPARSAVAKELLRSPTTRTTSSGTPPPSSS</sequence>
<dbReference type="EMBL" id="BAAAUD010000013">
    <property type="protein sequence ID" value="GAA2928892.1"/>
    <property type="molecule type" value="Genomic_DNA"/>
</dbReference>
<name>A0ABP6JF47_9ACTN</name>
<feature type="region of interest" description="Disordered" evidence="1">
    <location>
        <begin position="1"/>
        <end position="20"/>
    </location>
</feature>
<gene>
    <name evidence="2" type="ORF">GCM10010446_11760</name>
</gene>
<accession>A0ABP6JF47</accession>
<feature type="region of interest" description="Disordered" evidence="1">
    <location>
        <begin position="50"/>
        <end position="83"/>
    </location>
</feature>
<organism evidence="2 3">
    <name type="scientific">Streptomyces enissocaesilis</name>
    <dbReference type="NCBI Taxonomy" id="332589"/>
    <lineage>
        <taxon>Bacteria</taxon>
        <taxon>Bacillati</taxon>
        <taxon>Actinomycetota</taxon>
        <taxon>Actinomycetes</taxon>
        <taxon>Kitasatosporales</taxon>
        <taxon>Streptomycetaceae</taxon>
        <taxon>Streptomyces</taxon>
        <taxon>Streptomyces rochei group</taxon>
    </lineage>
</organism>
<dbReference type="Proteomes" id="UP001500403">
    <property type="component" value="Unassembled WGS sequence"/>
</dbReference>
<evidence type="ECO:0000256" key="1">
    <source>
        <dbReference type="SAM" id="MobiDB-lite"/>
    </source>
</evidence>
<comment type="caution">
    <text evidence="2">The sequence shown here is derived from an EMBL/GenBank/DDBJ whole genome shotgun (WGS) entry which is preliminary data.</text>
</comment>
<keyword evidence="3" id="KW-1185">Reference proteome</keyword>
<reference evidence="3" key="1">
    <citation type="journal article" date="2019" name="Int. J. Syst. Evol. Microbiol.">
        <title>The Global Catalogue of Microorganisms (GCM) 10K type strain sequencing project: providing services to taxonomists for standard genome sequencing and annotation.</title>
        <authorList>
            <consortium name="The Broad Institute Genomics Platform"/>
            <consortium name="The Broad Institute Genome Sequencing Center for Infectious Disease"/>
            <person name="Wu L."/>
            <person name="Ma J."/>
        </authorList>
    </citation>
    <scope>NUCLEOTIDE SEQUENCE [LARGE SCALE GENOMIC DNA]</scope>
    <source>
        <strain evidence="3">JCM 9088</strain>
    </source>
</reference>
<evidence type="ECO:0000313" key="2">
    <source>
        <dbReference type="EMBL" id="GAA2928892.1"/>
    </source>
</evidence>
<feature type="compositionally biased region" description="Low complexity" evidence="1">
    <location>
        <begin position="66"/>
        <end position="76"/>
    </location>
</feature>